<dbReference type="Proteomes" id="UP000327179">
    <property type="component" value="Chromosome"/>
</dbReference>
<dbReference type="Pfam" id="PF00593">
    <property type="entry name" value="TonB_dep_Rec_b-barrel"/>
    <property type="match status" value="1"/>
</dbReference>
<keyword evidence="11 15" id="KW-0472">Membrane</keyword>
<dbReference type="SMART" id="SM00965">
    <property type="entry name" value="STN"/>
    <property type="match status" value="1"/>
</dbReference>
<name>A0A5J6QQT2_9GAMM</name>
<keyword evidence="3 15" id="KW-0813">Transport</keyword>
<dbReference type="InterPro" id="IPR037066">
    <property type="entry name" value="Plug_dom_sf"/>
</dbReference>
<dbReference type="FunFam" id="2.40.170.20:FF:000007">
    <property type="entry name" value="Ferric aerobactin receptor"/>
    <property type="match status" value="1"/>
</dbReference>
<dbReference type="InterPro" id="IPR039426">
    <property type="entry name" value="TonB-dep_rcpt-like"/>
</dbReference>
<feature type="signal peptide" evidence="17">
    <location>
        <begin position="1"/>
        <end position="38"/>
    </location>
</feature>
<dbReference type="PANTHER" id="PTHR30069:SF42">
    <property type="entry name" value="FERRIC AEROBACTIN RECEPTOR"/>
    <property type="match status" value="1"/>
</dbReference>
<evidence type="ECO:0000256" key="8">
    <source>
        <dbReference type="ARBA" id="ARBA00023004"/>
    </source>
</evidence>
<evidence type="ECO:0000256" key="6">
    <source>
        <dbReference type="ARBA" id="ARBA00022692"/>
    </source>
</evidence>
<dbReference type="InterPro" id="IPR036942">
    <property type="entry name" value="Beta-barrel_TonB_sf"/>
</dbReference>
<dbReference type="CDD" id="cd01347">
    <property type="entry name" value="ligand_gated_channel"/>
    <property type="match status" value="1"/>
</dbReference>
<protein>
    <recommendedName>
        <fullName evidence="14">Ferric aerobactin receptor</fullName>
    </recommendedName>
</protein>
<keyword evidence="8" id="KW-0408">Iron</keyword>
<dbReference type="InterPro" id="IPR010105">
    <property type="entry name" value="TonB_sidphr_rcpt"/>
</dbReference>
<evidence type="ECO:0000256" key="17">
    <source>
        <dbReference type="SAM" id="SignalP"/>
    </source>
</evidence>
<keyword evidence="4 15" id="KW-1134">Transmembrane beta strand</keyword>
<dbReference type="InterPro" id="IPR011662">
    <property type="entry name" value="Secretin/TonB_short_N"/>
</dbReference>
<dbReference type="KEGG" id="plal:FXN65_22735"/>
<comment type="subcellular location">
    <subcellularLocation>
        <location evidence="1 15">Cell outer membrane</location>
        <topology evidence="1 15">Multi-pass membrane protein</topology>
    </subcellularLocation>
</comment>
<dbReference type="Pfam" id="PF07660">
    <property type="entry name" value="STN"/>
    <property type="match status" value="1"/>
</dbReference>
<evidence type="ECO:0000256" key="12">
    <source>
        <dbReference type="ARBA" id="ARBA00023170"/>
    </source>
</evidence>
<keyword evidence="9" id="KW-0406">Ion transport</keyword>
<keyword evidence="10 16" id="KW-0798">TonB box</keyword>
<evidence type="ECO:0000256" key="16">
    <source>
        <dbReference type="RuleBase" id="RU003357"/>
    </source>
</evidence>
<evidence type="ECO:0000256" key="15">
    <source>
        <dbReference type="PROSITE-ProRule" id="PRU01360"/>
    </source>
</evidence>
<keyword evidence="13 15" id="KW-0998">Cell outer membrane</keyword>
<evidence type="ECO:0000313" key="19">
    <source>
        <dbReference type="EMBL" id="QEY64747.1"/>
    </source>
</evidence>
<reference evidence="19 20" key="1">
    <citation type="submission" date="2019-08" db="EMBL/GenBank/DDBJ databases">
        <title>Whole-genome Sequencing of e-waste polymer degrading bacterium Pseudomonas sp. strain PE08.</title>
        <authorList>
            <person name="Kirdat K."/>
            <person name="Debbarma P."/>
            <person name="Narawade N."/>
            <person name="Suyal D."/>
            <person name="Thorat V."/>
            <person name="Shouche Y."/>
            <person name="Goel R."/>
            <person name="Yadav A."/>
        </authorList>
    </citation>
    <scope>NUCLEOTIDE SEQUENCE [LARGE SCALE GENOMIC DNA]</scope>
    <source>
        <strain evidence="19 20">PE08</strain>
    </source>
</reference>
<evidence type="ECO:0000259" key="18">
    <source>
        <dbReference type="SMART" id="SM00965"/>
    </source>
</evidence>
<dbReference type="Gene3D" id="3.55.50.30">
    <property type="match status" value="1"/>
</dbReference>
<gene>
    <name evidence="19" type="ORF">FXN65_22735</name>
</gene>
<evidence type="ECO:0000256" key="7">
    <source>
        <dbReference type="ARBA" id="ARBA00022729"/>
    </source>
</evidence>
<evidence type="ECO:0000313" key="20">
    <source>
        <dbReference type="Proteomes" id="UP000327179"/>
    </source>
</evidence>
<feature type="domain" description="Secretin/TonB short N-terminal" evidence="18">
    <location>
        <begin position="72"/>
        <end position="122"/>
    </location>
</feature>
<dbReference type="Gene3D" id="2.40.170.20">
    <property type="entry name" value="TonB-dependent receptor, beta-barrel domain"/>
    <property type="match status" value="1"/>
</dbReference>
<dbReference type="Pfam" id="PF07715">
    <property type="entry name" value="Plug"/>
    <property type="match status" value="1"/>
</dbReference>
<dbReference type="AlphaFoldDB" id="A0A5J6QQT2"/>
<dbReference type="GO" id="GO:0038023">
    <property type="term" value="F:signaling receptor activity"/>
    <property type="evidence" value="ECO:0007669"/>
    <property type="project" value="InterPro"/>
</dbReference>
<keyword evidence="20" id="KW-1185">Reference proteome</keyword>
<dbReference type="GO" id="GO:0044718">
    <property type="term" value="P:siderophore transmembrane transport"/>
    <property type="evidence" value="ECO:0007669"/>
    <property type="project" value="TreeGrafter"/>
</dbReference>
<dbReference type="EMBL" id="CP043311">
    <property type="protein sequence ID" value="QEY64747.1"/>
    <property type="molecule type" value="Genomic_DNA"/>
</dbReference>
<evidence type="ECO:0000256" key="4">
    <source>
        <dbReference type="ARBA" id="ARBA00022452"/>
    </source>
</evidence>
<keyword evidence="5" id="KW-0410">Iron transport</keyword>
<evidence type="ECO:0000256" key="3">
    <source>
        <dbReference type="ARBA" id="ARBA00022448"/>
    </source>
</evidence>
<evidence type="ECO:0000256" key="1">
    <source>
        <dbReference type="ARBA" id="ARBA00004571"/>
    </source>
</evidence>
<dbReference type="FunFam" id="2.170.130.10:FF:000011">
    <property type="entry name" value="TonB-dependent siderophore receptor"/>
    <property type="match status" value="1"/>
</dbReference>
<feature type="chain" id="PRO_5023834416" description="Ferric aerobactin receptor" evidence="17">
    <location>
        <begin position="39"/>
        <end position="848"/>
    </location>
</feature>
<sequence>MQYPHRLHRFARKPLVRAMQPLLLGLSLAAALPSAAIAASLEIGAESQRQAFDIPAGPLEAALNQFGREAGVLLSFSPELTAGRQTQGLHGQYGVDEGLNQLLAGSGLHAVARDGGYSLQSSGGAIEVDRQVVVGSRAPTSISELPGTVWIIDAPQLQEQTKGGVPFKEALGQLIPGLDIGPQGRTNYGQNMRGRSALVMIDGVSLNSSRGISRQFDSIDPFNIERIEVLSGASAVYGGGATGGIINIVTKKGEAGPARFNSEVGLRSGFETSQDHDWRAAQSVSGGSEQIKGRASVAYQKNGAAYDGSGDQVMLDITQTDLQYNQSVDVMGSLDFAFANGHSLSLGAQWYDSGYDGDKGVDLGRNFAGLRGLEPFEIEGGASFDREPRTERTQFNATYHAPEVLGHDLYLQAYYRSEEMAFQPYPSISFTGTGAINPSRSYYSASQQDTDYYGLKAVLVKEWDRFTLTYGADIERESFDSDQALFDLNTAARTGGLVADEYAKVGRYPGIDTDSNSLFAQGSWRATDDLTLSGGVRRQRTNNDVGDFVAAAQQIQISKGNGTSADAIPGGEKDYQVDLYNFGAVYKLNKAQQVWANYSEGFELPDPAKYYGQGTYSAAPVNGRWVLQKGVNVKDSALDGIKTKQVELGWRHYDGNLDAQLAAFYAWSDKSITYNRTTLLVEQLDNKKRNYGLEGQANYWLNDNWQIGTSALAIRSQQKIDDRWQKQDVTAASPSKLTAFIGWRDDHTSLRLQGVRTFNLSDDGNVLASGQFDGNDHKIDGYATFDLLGSQVLPVGTLNFGIQNLMDKDYTTVWGQRAQVFYSANIPADLFDYHGRGRTYSLSYSVEF</sequence>
<dbReference type="GO" id="GO:0015344">
    <property type="term" value="F:siderophore uptake transmembrane transporter activity"/>
    <property type="evidence" value="ECO:0007669"/>
    <property type="project" value="TreeGrafter"/>
</dbReference>
<evidence type="ECO:0000256" key="14">
    <source>
        <dbReference type="ARBA" id="ARBA00072094"/>
    </source>
</evidence>
<evidence type="ECO:0000256" key="9">
    <source>
        <dbReference type="ARBA" id="ARBA00023065"/>
    </source>
</evidence>
<accession>A0A5J6QQT2</accession>
<evidence type="ECO:0000256" key="10">
    <source>
        <dbReference type="ARBA" id="ARBA00023077"/>
    </source>
</evidence>
<dbReference type="RefSeq" id="WP_151136656.1">
    <property type="nucleotide sequence ID" value="NZ_CP043311.1"/>
</dbReference>
<proteinExistence type="inferred from homology"/>
<evidence type="ECO:0000256" key="11">
    <source>
        <dbReference type="ARBA" id="ARBA00023136"/>
    </source>
</evidence>
<evidence type="ECO:0000256" key="2">
    <source>
        <dbReference type="ARBA" id="ARBA00009810"/>
    </source>
</evidence>
<evidence type="ECO:0000256" key="5">
    <source>
        <dbReference type="ARBA" id="ARBA00022496"/>
    </source>
</evidence>
<dbReference type="InterPro" id="IPR000531">
    <property type="entry name" value="Beta-barrel_TonB"/>
</dbReference>
<dbReference type="GO" id="GO:0009279">
    <property type="term" value="C:cell outer membrane"/>
    <property type="evidence" value="ECO:0007669"/>
    <property type="project" value="UniProtKB-SubCell"/>
</dbReference>
<keyword evidence="12 19" id="KW-0675">Receptor</keyword>
<dbReference type="PANTHER" id="PTHR30069">
    <property type="entry name" value="TONB-DEPENDENT OUTER MEMBRANE RECEPTOR"/>
    <property type="match status" value="1"/>
</dbReference>
<keyword evidence="7 17" id="KW-0732">Signal</keyword>
<dbReference type="Gene3D" id="2.170.130.10">
    <property type="entry name" value="TonB-dependent receptor, plug domain"/>
    <property type="match status" value="1"/>
</dbReference>
<evidence type="ECO:0000256" key="13">
    <source>
        <dbReference type="ARBA" id="ARBA00023237"/>
    </source>
</evidence>
<dbReference type="InterPro" id="IPR012910">
    <property type="entry name" value="Plug_dom"/>
</dbReference>
<organism evidence="19 20">
    <name type="scientific">Metapseudomonas lalkuanensis</name>
    <dbReference type="NCBI Taxonomy" id="2604832"/>
    <lineage>
        <taxon>Bacteria</taxon>
        <taxon>Pseudomonadati</taxon>
        <taxon>Pseudomonadota</taxon>
        <taxon>Gammaproteobacteria</taxon>
        <taxon>Pseudomonadales</taxon>
        <taxon>Pseudomonadaceae</taxon>
        <taxon>Metapseudomonas</taxon>
    </lineage>
</organism>
<dbReference type="PROSITE" id="PS52016">
    <property type="entry name" value="TONB_DEPENDENT_REC_3"/>
    <property type="match status" value="1"/>
</dbReference>
<dbReference type="SUPFAM" id="SSF56935">
    <property type="entry name" value="Porins"/>
    <property type="match status" value="1"/>
</dbReference>
<dbReference type="NCBIfam" id="TIGR01783">
    <property type="entry name" value="TonB-siderophor"/>
    <property type="match status" value="1"/>
</dbReference>
<keyword evidence="6 15" id="KW-0812">Transmembrane</keyword>
<comment type="similarity">
    <text evidence="2 15 16">Belongs to the TonB-dependent receptor family.</text>
</comment>